<evidence type="ECO:0000313" key="22">
    <source>
        <dbReference type="Proteomes" id="UP001372338"/>
    </source>
</evidence>
<dbReference type="PANTHER" id="PTHR45797">
    <property type="entry name" value="RAD54-LIKE"/>
    <property type="match status" value="1"/>
</dbReference>
<evidence type="ECO:0000256" key="5">
    <source>
        <dbReference type="ARBA" id="ARBA00022723"/>
    </source>
</evidence>
<evidence type="ECO:0000256" key="8">
    <source>
        <dbReference type="ARBA" id="ARBA00022801"/>
    </source>
</evidence>
<evidence type="ECO:0000256" key="11">
    <source>
        <dbReference type="ARBA" id="ARBA00022840"/>
    </source>
</evidence>
<dbReference type="InterPro" id="IPR038718">
    <property type="entry name" value="SNF2-like_sf"/>
</dbReference>
<dbReference type="PROSITE" id="PS51194">
    <property type="entry name" value="HELICASE_CTER"/>
    <property type="match status" value="1"/>
</dbReference>
<dbReference type="GO" id="GO:0008270">
    <property type="term" value="F:zinc ion binding"/>
    <property type="evidence" value="ECO:0007669"/>
    <property type="project" value="UniProtKB-KW"/>
</dbReference>
<evidence type="ECO:0000256" key="15">
    <source>
        <dbReference type="ARBA" id="ARBA00031106"/>
    </source>
</evidence>
<dbReference type="Gene3D" id="3.40.50.10810">
    <property type="entry name" value="Tandem AAA-ATPase domain"/>
    <property type="match status" value="1"/>
</dbReference>
<dbReference type="Pfam" id="PF00271">
    <property type="entry name" value="Helicase_C"/>
    <property type="match status" value="1"/>
</dbReference>
<dbReference type="InterPro" id="IPR049730">
    <property type="entry name" value="SNF2/RAD54-like_C"/>
</dbReference>
<feature type="region of interest" description="Disordered" evidence="17">
    <location>
        <begin position="389"/>
        <end position="423"/>
    </location>
</feature>
<dbReference type="GO" id="GO:0000781">
    <property type="term" value="C:chromosome, telomeric region"/>
    <property type="evidence" value="ECO:0007669"/>
    <property type="project" value="UniProtKB-SubCell"/>
</dbReference>
<feature type="domain" description="Helicase C-terminal" evidence="19">
    <location>
        <begin position="1126"/>
        <end position="1297"/>
    </location>
</feature>
<evidence type="ECO:0000256" key="1">
    <source>
        <dbReference type="ARBA" id="ARBA00004123"/>
    </source>
</evidence>
<feature type="domain" description="Helicase ATP-binding" evidence="18">
    <location>
        <begin position="742"/>
        <end position="925"/>
    </location>
</feature>
<dbReference type="EMBL" id="JAYWIO010000004">
    <property type="protein sequence ID" value="KAK7269160.1"/>
    <property type="molecule type" value="Genomic_DNA"/>
</dbReference>
<dbReference type="InterPro" id="IPR001650">
    <property type="entry name" value="Helicase_C-like"/>
</dbReference>
<dbReference type="GO" id="GO:0004386">
    <property type="term" value="F:helicase activity"/>
    <property type="evidence" value="ECO:0007669"/>
    <property type="project" value="UniProtKB-KW"/>
</dbReference>
<dbReference type="PANTHER" id="PTHR45797:SF1">
    <property type="entry name" value="HELICASE ARIP4"/>
    <property type="match status" value="1"/>
</dbReference>
<dbReference type="Gene3D" id="3.40.50.300">
    <property type="entry name" value="P-loop containing nucleotide triphosphate hydrolases"/>
    <property type="match status" value="1"/>
</dbReference>
<dbReference type="GO" id="GO:0016887">
    <property type="term" value="F:ATP hydrolysis activity"/>
    <property type="evidence" value="ECO:0007669"/>
    <property type="project" value="InterPro"/>
</dbReference>
<keyword evidence="8" id="KW-0378">Hydrolase</keyword>
<comment type="caution">
    <text evidence="21">The sequence shown here is derived from an EMBL/GenBank/DDBJ whole genome shotgun (WGS) entry which is preliminary data.</text>
</comment>
<dbReference type="InterPro" id="IPR044574">
    <property type="entry name" value="ARIP4-like"/>
</dbReference>
<keyword evidence="22" id="KW-1185">Reference proteome</keyword>
<dbReference type="InterPro" id="IPR027417">
    <property type="entry name" value="P-loop_NTPase"/>
</dbReference>
<evidence type="ECO:0000256" key="4">
    <source>
        <dbReference type="ARBA" id="ARBA00022454"/>
    </source>
</evidence>
<evidence type="ECO:0000256" key="16">
    <source>
        <dbReference type="SAM" id="Coils"/>
    </source>
</evidence>
<evidence type="ECO:0000259" key="18">
    <source>
        <dbReference type="PROSITE" id="PS51192"/>
    </source>
</evidence>
<name>A0AAN9F899_CROPI</name>
<keyword evidence="10" id="KW-0862">Zinc</keyword>
<keyword evidence="14" id="KW-0539">Nucleus</keyword>
<dbReference type="GO" id="GO:0005634">
    <property type="term" value="C:nucleus"/>
    <property type="evidence" value="ECO:0007669"/>
    <property type="project" value="UniProtKB-SubCell"/>
</dbReference>
<sequence length="1481" mass="167834">MDFDDMEGKTEDEVVDIGSASSGSFSDDSEDEGSLSPEIDDRVDLEEPLTEKEIEDLISELLEVESKAAEAQEALEEESLAKVESEVRQELKQTHQGDDLETAVADEMATLKEEWETVLDDLETESAYLLEQLDGAGVDLSSLYKWIEKEAPNGCCTEAWKRRSHWVGSQATAEIAESIAVAEKYLQVHRPVRRRHGKLLEEGASGFLQKKLCDETQEPVKKEIEGDWDLFNKIVSDESGANASFGSKHWASVYLASTPQQAALMGLKFPGVDEVEEIDDVDGSSTDPFIAAAIANERELDLSDEQRRHFKKVKEEDDAIVDRKLQARLKRKRHQKKSKQRELCPPDLELESDIQKSSSVNHFSDDEKIVSDNDKVACLNMKTNTIEGFDASSHLDQEKPMSTGDLSDPPNSSSADVVEQRGTKRLNDSELDTDNKKCRTVIVDGDDEADIIEDKLNCYTNTLKDQSEVKEGLCERGADSLPSESLDEKYFCTICDKVALEVHPHPYLKVIICGDCHCLTEEKKHAKDLGHDCCAWCGGSSEIVNCKLCNMLFCANCIKKNLGVDFLTEAKASGWHCCCCRPNILQRLTLQLEKATESADVLVSSSDSDSDNSDAGVNATISSKRRRKKKIRRILDDAELGEETKRKIAIEKERQERLKSLRVQFSASSNETSSAGCNGNLSEGASIEVLGDAIAGYIVNVVREKGEEAVRIPPSISAKLKAHQVAGIRFMWENIIQSIRKVKSGDKGLGCILAHTMGLGKTFQVIAFLYTAMRSVDLGFRTALIVTPVNVLHNWRQEFIKWRPSELKSLKVFMLEDVPRDRRAELLAKWRAKGGVFLIGYAAFRNLSFGKNVRDRHMAREICHALQDGPDILICDEAHMIKNTKADVTQALKQVKCQRRIALTGSPLQNNLMEYYCMVDFVREGFLGSSHEFRNRFQNPIENGQHTNSTLIDVKIMNQRSHILYEQLKGFVQRMDMNVVKKDLPPKTVFVITVKLSPLQRKLYKKFLDVHGFTKDREPHEKLRKRSFFAGYQALARIWNHPGILQLTKEDKEYVKHEDPVENFLVDDSSSDENSDCNVLAGEKIKNSNGSMQKKDHTGFFLKGWWKDLLHGKIYKELDQSGKMVLLIEILTMSSDVGDKVLVFSQSIPTLDLIEHFLSTMPRRGKRGKFWKKGKDWYRLDGRTESSERQKLVERFNEPSNRRVKCTLISTRAGSLGINLHAANRVVIVDGSWNPTYDLQAIYRSWRYGQTKPVFAYRLLAHGTMEEKIYKRQVTKEGLAARVVDRQQVHRTISKEEMLHLFEFGDDENPETLVELSEENGPMLKHTVSHSNGSSYSDKLMESLLSKHHPRWIANYHEHESLLQENEEEKLSKEEQDMAWEVYRKSLQSEWEEVQRVPLADSIPVQKPEMPKTEPLVVPDPLTVVKNKLRNRCFTRKCTKLAHMLTLRSQGIKRGCSTVCGECAQEVTWENMENGNGKGPR</sequence>
<keyword evidence="13" id="KW-0238">DNA-binding</keyword>
<keyword evidence="11" id="KW-0067">ATP-binding</keyword>
<organism evidence="21 22">
    <name type="scientific">Crotalaria pallida</name>
    <name type="common">Smooth rattlebox</name>
    <name type="synonym">Crotalaria striata</name>
    <dbReference type="NCBI Taxonomy" id="3830"/>
    <lineage>
        <taxon>Eukaryota</taxon>
        <taxon>Viridiplantae</taxon>
        <taxon>Streptophyta</taxon>
        <taxon>Embryophyta</taxon>
        <taxon>Tracheophyta</taxon>
        <taxon>Spermatophyta</taxon>
        <taxon>Magnoliopsida</taxon>
        <taxon>eudicotyledons</taxon>
        <taxon>Gunneridae</taxon>
        <taxon>Pentapetalae</taxon>
        <taxon>rosids</taxon>
        <taxon>fabids</taxon>
        <taxon>Fabales</taxon>
        <taxon>Fabaceae</taxon>
        <taxon>Papilionoideae</taxon>
        <taxon>50 kb inversion clade</taxon>
        <taxon>genistoids sensu lato</taxon>
        <taxon>core genistoids</taxon>
        <taxon>Crotalarieae</taxon>
        <taxon>Crotalaria</taxon>
    </lineage>
</organism>
<dbReference type="CDD" id="cd11726">
    <property type="entry name" value="ADDz_ATRX"/>
    <property type="match status" value="1"/>
</dbReference>
<feature type="compositionally biased region" description="Basic residues" evidence="17">
    <location>
        <begin position="329"/>
        <end position="339"/>
    </location>
</feature>
<proteinExistence type="inferred from homology"/>
<keyword evidence="16" id="KW-0175">Coiled coil</keyword>
<keyword evidence="7" id="KW-0863">Zinc-finger</keyword>
<dbReference type="InterPro" id="IPR025766">
    <property type="entry name" value="ADD"/>
</dbReference>
<dbReference type="InterPro" id="IPR014001">
    <property type="entry name" value="Helicase_ATP-bd"/>
</dbReference>
<evidence type="ECO:0000259" key="19">
    <source>
        <dbReference type="PROSITE" id="PS51194"/>
    </source>
</evidence>
<dbReference type="GO" id="GO:0003677">
    <property type="term" value="F:DNA binding"/>
    <property type="evidence" value="ECO:0007669"/>
    <property type="project" value="UniProtKB-KW"/>
</dbReference>
<keyword evidence="9" id="KW-0347">Helicase</keyword>
<dbReference type="GO" id="GO:0005524">
    <property type="term" value="F:ATP binding"/>
    <property type="evidence" value="ECO:0007669"/>
    <property type="project" value="UniProtKB-KW"/>
</dbReference>
<feature type="domain" description="PHD-type" evidence="20">
    <location>
        <begin position="480"/>
        <end position="608"/>
    </location>
</feature>
<comment type="similarity">
    <text evidence="3">Belongs to the SNF2/RAD54 helicase family.</text>
</comment>
<evidence type="ECO:0000256" key="12">
    <source>
        <dbReference type="ARBA" id="ARBA00022895"/>
    </source>
</evidence>
<evidence type="ECO:0000256" key="10">
    <source>
        <dbReference type="ARBA" id="ARBA00022833"/>
    </source>
</evidence>
<dbReference type="SMART" id="SM00487">
    <property type="entry name" value="DEXDc"/>
    <property type="match status" value="1"/>
</dbReference>
<evidence type="ECO:0000256" key="6">
    <source>
        <dbReference type="ARBA" id="ARBA00022741"/>
    </source>
</evidence>
<dbReference type="Proteomes" id="UP001372338">
    <property type="component" value="Unassembled WGS sequence"/>
</dbReference>
<feature type="coiled-coil region" evidence="16">
    <location>
        <begin position="54"/>
        <end position="81"/>
    </location>
</feature>
<evidence type="ECO:0000256" key="14">
    <source>
        <dbReference type="ARBA" id="ARBA00023242"/>
    </source>
</evidence>
<accession>A0AAN9F899</accession>
<gene>
    <name evidence="21" type="ORF">RIF29_21876</name>
</gene>
<feature type="region of interest" description="Disordered" evidence="17">
    <location>
        <begin position="329"/>
        <end position="350"/>
    </location>
</feature>
<keyword evidence="5" id="KW-0479">Metal-binding</keyword>
<dbReference type="Pfam" id="PF00176">
    <property type="entry name" value="SNF2-rel_dom"/>
    <property type="match status" value="1"/>
</dbReference>
<evidence type="ECO:0000256" key="3">
    <source>
        <dbReference type="ARBA" id="ARBA00007025"/>
    </source>
</evidence>
<reference evidence="21 22" key="1">
    <citation type="submission" date="2024-01" db="EMBL/GenBank/DDBJ databases">
        <title>The genomes of 5 underutilized Papilionoideae crops provide insights into root nodulation and disease resistanc.</title>
        <authorList>
            <person name="Yuan L."/>
        </authorList>
    </citation>
    <scope>NUCLEOTIDE SEQUENCE [LARGE SCALE GENOMIC DNA]</scope>
    <source>
        <strain evidence="21">ZHUSHIDOU_FW_LH</strain>
        <tissue evidence="21">Leaf</tissue>
    </source>
</reference>
<keyword evidence="6" id="KW-0547">Nucleotide-binding</keyword>
<comment type="subcellular location">
    <subcellularLocation>
        <location evidence="2">Chromosome</location>
        <location evidence="2">Telomere</location>
    </subcellularLocation>
    <subcellularLocation>
        <location evidence="1">Nucleus</location>
    </subcellularLocation>
</comment>
<keyword evidence="12" id="KW-0779">Telomere</keyword>
<dbReference type="PROSITE" id="PS51192">
    <property type="entry name" value="HELICASE_ATP_BIND_1"/>
    <property type="match status" value="1"/>
</dbReference>
<evidence type="ECO:0000313" key="21">
    <source>
        <dbReference type="EMBL" id="KAK7269160.1"/>
    </source>
</evidence>
<dbReference type="InterPro" id="IPR000330">
    <property type="entry name" value="SNF2_N"/>
</dbReference>
<feature type="compositionally biased region" description="Basic and acidic residues" evidence="17">
    <location>
        <begin position="1"/>
        <end position="12"/>
    </location>
</feature>
<dbReference type="CDD" id="cd18793">
    <property type="entry name" value="SF2_C_SNF"/>
    <property type="match status" value="1"/>
</dbReference>
<evidence type="ECO:0000256" key="9">
    <source>
        <dbReference type="ARBA" id="ARBA00022806"/>
    </source>
</evidence>
<evidence type="ECO:0000256" key="7">
    <source>
        <dbReference type="ARBA" id="ARBA00022771"/>
    </source>
</evidence>
<dbReference type="SUPFAM" id="SSF52540">
    <property type="entry name" value="P-loop containing nucleoside triphosphate hydrolases"/>
    <property type="match status" value="2"/>
</dbReference>
<keyword evidence="4" id="KW-0158">Chromosome</keyword>
<protein>
    <recommendedName>
        <fullName evidence="15">ATP-dependent helicase ATRX</fullName>
    </recommendedName>
</protein>
<dbReference type="PROSITE" id="PS51533">
    <property type="entry name" value="ADD"/>
    <property type="match status" value="1"/>
</dbReference>
<evidence type="ECO:0000256" key="13">
    <source>
        <dbReference type="ARBA" id="ARBA00023125"/>
    </source>
</evidence>
<dbReference type="SMART" id="SM00490">
    <property type="entry name" value="HELICc"/>
    <property type="match status" value="1"/>
</dbReference>
<evidence type="ECO:0000259" key="20">
    <source>
        <dbReference type="PROSITE" id="PS51533"/>
    </source>
</evidence>
<feature type="region of interest" description="Disordered" evidence="17">
    <location>
        <begin position="1"/>
        <end position="48"/>
    </location>
</feature>
<evidence type="ECO:0000256" key="2">
    <source>
        <dbReference type="ARBA" id="ARBA00004574"/>
    </source>
</evidence>
<evidence type="ECO:0000256" key="17">
    <source>
        <dbReference type="SAM" id="MobiDB-lite"/>
    </source>
</evidence>